<reference evidence="2 3" key="1">
    <citation type="journal article" date="2019" name="Emerg. Microbes Infect.">
        <title>Comprehensive subspecies identification of 175 nontuberculous mycobacteria species based on 7547 genomic profiles.</title>
        <authorList>
            <person name="Matsumoto Y."/>
            <person name="Kinjo T."/>
            <person name="Motooka D."/>
            <person name="Nabeya D."/>
            <person name="Jung N."/>
            <person name="Uechi K."/>
            <person name="Horii T."/>
            <person name="Iida T."/>
            <person name="Fujita J."/>
            <person name="Nakamura S."/>
        </authorList>
    </citation>
    <scope>NUCLEOTIDE SEQUENCE [LARGE SCALE GENOMIC DNA]</scope>
    <source>
        <strain evidence="2 3">JCM 30996</strain>
    </source>
</reference>
<proteinExistence type="predicted"/>
<accession>A0A7I9ZFH0</accession>
<comment type="caution">
    <text evidence="2">The sequence shown here is derived from an EMBL/GenBank/DDBJ whole genome shotgun (WGS) entry which is preliminary data.</text>
</comment>
<keyword evidence="3" id="KW-1185">Reference proteome</keyword>
<organism evidence="2 3">
    <name type="scientific">Mycolicibacterium hippocampi</name>
    <dbReference type="NCBI Taxonomy" id="659824"/>
    <lineage>
        <taxon>Bacteria</taxon>
        <taxon>Bacillati</taxon>
        <taxon>Actinomycetota</taxon>
        <taxon>Actinomycetes</taxon>
        <taxon>Mycobacteriales</taxon>
        <taxon>Mycobacteriaceae</taxon>
        <taxon>Mycolicibacterium</taxon>
    </lineage>
</organism>
<name>A0A7I9ZFH0_9MYCO</name>
<evidence type="ECO:0000313" key="3">
    <source>
        <dbReference type="Proteomes" id="UP000465304"/>
    </source>
</evidence>
<evidence type="ECO:0000256" key="1">
    <source>
        <dbReference type="SAM" id="MobiDB-lite"/>
    </source>
</evidence>
<dbReference type="EMBL" id="BLLB01000002">
    <property type="protein sequence ID" value="GFG99780.1"/>
    <property type="molecule type" value="Genomic_DNA"/>
</dbReference>
<gene>
    <name evidence="2" type="ORF">MHIP_02640</name>
</gene>
<feature type="region of interest" description="Disordered" evidence="1">
    <location>
        <begin position="168"/>
        <end position="201"/>
    </location>
</feature>
<evidence type="ECO:0000313" key="2">
    <source>
        <dbReference type="EMBL" id="GFG99780.1"/>
    </source>
</evidence>
<dbReference type="AlphaFoldDB" id="A0A7I9ZFH0"/>
<sequence>MLPSRSRLERWNPDSLAFTGQAVEDSGRAVADAVATMSSNIDTMPETRAWSGHAHTAAAKMFGRAADAAGALAAYTTDVGAAFRDGAGTIGETRTALLNKADEIDMTGQLHVSDQWVVLITGAAMTAEEAAELERRAQAEQITVNGLLLAVGAADDATAAAVTAAAKPHGFQPPRLNDPGSMLTPGTQQPGDDVPDPSNPVGFLQQAMLRDTDMAQTIRDIKVESRYDPVTGEEMSTTTTYVMQDGSKRVRTANATSAFTDRSPAITEQHFDKDGNLIADTSSVTFNEFGHHSLTNSKVTTMKLADGTVTTLIERPDGRRTATVTTPDGRHADVPLNLLNHPIMGTASAGFSGLEAQAGHGIPMLTEEATEHIRVGAKYGGPAIGIATALWDVAVADSTFERCVAAAEGATSVASGTLAGVATAGSAPWLVVPAVLVASGGGQALGNWIGNTFCPR</sequence>
<protein>
    <submittedName>
        <fullName evidence="2">Uncharacterized protein</fullName>
    </submittedName>
</protein>
<dbReference type="Proteomes" id="UP000465304">
    <property type="component" value="Unassembled WGS sequence"/>
</dbReference>